<dbReference type="RefSeq" id="WP_100765179.1">
    <property type="nucleotide sequence ID" value="NZ_NPEF02000009.1"/>
</dbReference>
<gene>
    <name evidence="1" type="ORF">CH379_008535</name>
    <name evidence="2" type="ORF">CH379_11625</name>
</gene>
<keyword evidence="3" id="KW-1185">Reference proteome</keyword>
<dbReference type="AlphaFoldDB" id="A0A2N0B8A8"/>
<name>A0A2N0B8A8_9LEPT</name>
<organism evidence="2">
    <name type="scientific">Leptospira ellisii</name>
    <dbReference type="NCBI Taxonomy" id="2023197"/>
    <lineage>
        <taxon>Bacteria</taxon>
        <taxon>Pseudomonadati</taxon>
        <taxon>Spirochaetota</taxon>
        <taxon>Spirochaetia</taxon>
        <taxon>Leptospirales</taxon>
        <taxon>Leptospiraceae</taxon>
        <taxon>Leptospira</taxon>
    </lineage>
</organism>
<evidence type="ECO:0000313" key="2">
    <source>
        <dbReference type="EMBL" id="PJZ92733.1"/>
    </source>
</evidence>
<protein>
    <submittedName>
        <fullName evidence="2">Uncharacterized protein</fullName>
    </submittedName>
</protein>
<evidence type="ECO:0000313" key="3">
    <source>
        <dbReference type="Proteomes" id="UP000232122"/>
    </source>
</evidence>
<reference evidence="1 3" key="2">
    <citation type="journal article" date="2018" name="Microb. Genom.">
        <title>Deciphering the unexplored Leptospira diversity from soils uncovers genomic evolution to virulence.</title>
        <authorList>
            <person name="Thibeaux R."/>
            <person name="Iraola G."/>
            <person name="Ferres I."/>
            <person name="Bierque E."/>
            <person name="Girault D."/>
            <person name="Soupe-Gilbert M.E."/>
            <person name="Picardeau M."/>
            <person name="Goarant C."/>
        </authorList>
    </citation>
    <scope>NUCLEOTIDE SEQUENCE [LARGE SCALE GENOMIC DNA]</scope>
    <source>
        <strain evidence="1 3">ATI7-C-A5</strain>
    </source>
</reference>
<dbReference type="Proteomes" id="UP000232122">
    <property type="component" value="Unassembled WGS sequence"/>
</dbReference>
<accession>A0A2N0B8A8</accession>
<comment type="caution">
    <text evidence="2">The sequence shown here is derived from an EMBL/GenBank/DDBJ whole genome shotgun (WGS) entry which is preliminary data.</text>
</comment>
<sequence length="85" mass="9717">MKWIAFLFVVFAIQCQLIAGIQTEINNVFFSSTEKLPALKNGQNSELCNLSIWELGDGGLIEGKTPYDQRYLLLEHFSENCFNKK</sequence>
<dbReference type="EMBL" id="NPEF02000009">
    <property type="protein sequence ID" value="MDV6235670.1"/>
    <property type="molecule type" value="Genomic_DNA"/>
</dbReference>
<dbReference type="EMBL" id="NPEF01000109">
    <property type="protein sequence ID" value="PJZ92733.1"/>
    <property type="molecule type" value="Genomic_DNA"/>
</dbReference>
<proteinExistence type="predicted"/>
<reference evidence="2" key="1">
    <citation type="submission" date="2017-07" db="EMBL/GenBank/DDBJ databases">
        <title>Leptospira spp. isolated from tropical soils.</title>
        <authorList>
            <person name="Thibeaux R."/>
            <person name="Iraola G."/>
            <person name="Ferres I."/>
            <person name="Bierque E."/>
            <person name="Girault D."/>
            <person name="Soupe-Gilbert M.-E."/>
            <person name="Picardeau M."/>
            <person name="Goarant C."/>
        </authorList>
    </citation>
    <scope>NUCLEOTIDE SEQUENCE [LARGE SCALE GENOMIC DNA]</scope>
    <source>
        <strain evidence="2">ATI7-C-A5</strain>
    </source>
</reference>
<evidence type="ECO:0000313" key="1">
    <source>
        <dbReference type="EMBL" id="MDV6235670.1"/>
    </source>
</evidence>
<reference evidence="1" key="3">
    <citation type="submission" date="2023-10" db="EMBL/GenBank/DDBJ databases">
        <authorList>
            <person name="Picardeau M."/>
            <person name="Thibeaux R."/>
        </authorList>
    </citation>
    <scope>NUCLEOTIDE SEQUENCE</scope>
    <source>
        <strain evidence="1">ATI7-C-A5</strain>
    </source>
</reference>